<comment type="caution">
    <text evidence="2">The sequence shown here is derived from an EMBL/GenBank/DDBJ whole genome shotgun (WGS) entry which is preliminary data.</text>
</comment>
<dbReference type="GO" id="GO:0004081">
    <property type="term" value="F:bis(5'-nucleosyl)-tetraphosphatase (asymmetrical) activity"/>
    <property type="evidence" value="ECO:0007669"/>
    <property type="project" value="TreeGrafter"/>
</dbReference>
<dbReference type="Pfam" id="PF00293">
    <property type="entry name" value="NUDIX"/>
    <property type="match status" value="1"/>
</dbReference>
<dbReference type="AlphaFoldDB" id="A0A917EYY0"/>
<gene>
    <name evidence="2" type="ORF">GCM10011519_06120</name>
</gene>
<evidence type="ECO:0000259" key="1">
    <source>
        <dbReference type="PROSITE" id="PS51462"/>
    </source>
</evidence>
<sequence>MPAHSYGLVPWRRGADGVEVLVGHMGGPFWTRKDEHAWTFPKGLPEPGEEPLATALREYAEELGVPAPDPDVADLVALGEARQSGGKRVTAWAVEVDLDPADVVPGTFEMEWPPRSGRTQSFPEVDRVEWVLPDRARTLLVKGQVGLLDRLLEQLGG</sequence>
<dbReference type="GO" id="GO:0006167">
    <property type="term" value="P:AMP biosynthetic process"/>
    <property type="evidence" value="ECO:0007669"/>
    <property type="project" value="TreeGrafter"/>
</dbReference>
<dbReference type="RefSeq" id="WP_229660553.1">
    <property type="nucleotide sequence ID" value="NZ_BMKQ01000001.1"/>
</dbReference>
<name>A0A917EYY0_9ACTN</name>
<dbReference type="Proteomes" id="UP000649179">
    <property type="component" value="Unassembled WGS sequence"/>
</dbReference>
<keyword evidence="3" id="KW-1185">Reference proteome</keyword>
<dbReference type="InterPro" id="IPR000086">
    <property type="entry name" value="NUDIX_hydrolase_dom"/>
</dbReference>
<proteinExistence type="predicted"/>
<dbReference type="EMBL" id="BMKQ01000001">
    <property type="protein sequence ID" value="GGF35441.1"/>
    <property type="molecule type" value="Genomic_DNA"/>
</dbReference>
<feature type="domain" description="Nudix hydrolase" evidence="1">
    <location>
        <begin position="1"/>
        <end position="153"/>
    </location>
</feature>
<reference evidence="2" key="1">
    <citation type="journal article" date="2014" name="Int. J. Syst. Evol. Microbiol.">
        <title>Complete genome sequence of Corynebacterium casei LMG S-19264T (=DSM 44701T), isolated from a smear-ripened cheese.</title>
        <authorList>
            <consortium name="US DOE Joint Genome Institute (JGI-PGF)"/>
            <person name="Walter F."/>
            <person name="Albersmeier A."/>
            <person name="Kalinowski J."/>
            <person name="Ruckert C."/>
        </authorList>
    </citation>
    <scope>NUCLEOTIDE SEQUENCE</scope>
    <source>
        <strain evidence="2">CGMCC 1.16067</strain>
    </source>
</reference>
<dbReference type="Gene3D" id="3.90.79.10">
    <property type="entry name" value="Nucleoside Triphosphate Pyrophosphohydrolase"/>
    <property type="match status" value="1"/>
</dbReference>
<organism evidence="2 3">
    <name type="scientific">Marmoricola endophyticus</name>
    <dbReference type="NCBI Taxonomy" id="2040280"/>
    <lineage>
        <taxon>Bacteria</taxon>
        <taxon>Bacillati</taxon>
        <taxon>Actinomycetota</taxon>
        <taxon>Actinomycetes</taxon>
        <taxon>Propionibacteriales</taxon>
        <taxon>Nocardioidaceae</taxon>
        <taxon>Marmoricola</taxon>
    </lineage>
</organism>
<protein>
    <submittedName>
        <fullName evidence="2">DNA mismatch repair protein MutT</fullName>
    </submittedName>
</protein>
<accession>A0A917EYY0</accession>
<dbReference type="InterPro" id="IPR015797">
    <property type="entry name" value="NUDIX_hydrolase-like_dom_sf"/>
</dbReference>
<dbReference type="CDD" id="cd04662">
    <property type="entry name" value="NUDIX_Hydrolase"/>
    <property type="match status" value="1"/>
</dbReference>
<dbReference type="GO" id="GO:0006754">
    <property type="term" value="P:ATP biosynthetic process"/>
    <property type="evidence" value="ECO:0007669"/>
    <property type="project" value="TreeGrafter"/>
</dbReference>
<dbReference type="SUPFAM" id="SSF55811">
    <property type="entry name" value="Nudix"/>
    <property type="match status" value="1"/>
</dbReference>
<dbReference type="InterPro" id="IPR051325">
    <property type="entry name" value="Nudix_hydrolase_domain"/>
</dbReference>
<dbReference type="PANTHER" id="PTHR21340:SF7">
    <property type="entry name" value="NUDIX HYDROLASE DOMAIN-CONTAINING PROTEIN"/>
    <property type="match status" value="1"/>
</dbReference>
<dbReference type="PANTHER" id="PTHR21340">
    <property type="entry name" value="DIADENOSINE 5,5-P1,P4-TETRAPHOSPHATE PYROPHOSPHOHYDROLASE MUTT"/>
    <property type="match status" value="1"/>
</dbReference>
<evidence type="ECO:0000313" key="3">
    <source>
        <dbReference type="Proteomes" id="UP000649179"/>
    </source>
</evidence>
<evidence type="ECO:0000313" key="2">
    <source>
        <dbReference type="EMBL" id="GGF35441.1"/>
    </source>
</evidence>
<reference evidence="2" key="2">
    <citation type="submission" date="2020-09" db="EMBL/GenBank/DDBJ databases">
        <authorList>
            <person name="Sun Q."/>
            <person name="Zhou Y."/>
        </authorList>
    </citation>
    <scope>NUCLEOTIDE SEQUENCE</scope>
    <source>
        <strain evidence="2">CGMCC 1.16067</strain>
    </source>
</reference>
<dbReference type="PROSITE" id="PS51462">
    <property type="entry name" value="NUDIX"/>
    <property type="match status" value="1"/>
</dbReference>